<dbReference type="EMBL" id="BAABHB010000004">
    <property type="protein sequence ID" value="GAA4406059.1"/>
    <property type="molecule type" value="Genomic_DNA"/>
</dbReference>
<comment type="caution">
    <text evidence="4">The sequence shown here is derived from an EMBL/GenBank/DDBJ whole genome shotgun (WGS) entry which is preliminary data.</text>
</comment>
<dbReference type="PANTHER" id="PTHR46401">
    <property type="entry name" value="GLYCOSYLTRANSFERASE WBBK-RELATED"/>
    <property type="match status" value="1"/>
</dbReference>
<dbReference type="Gene3D" id="3.40.50.2000">
    <property type="entry name" value="Glycogen Phosphorylase B"/>
    <property type="match status" value="2"/>
</dbReference>
<organism evidence="4 5">
    <name type="scientific">Nibrella viscosa</name>
    <dbReference type="NCBI Taxonomy" id="1084524"/>
    <lineage>
        <taxon>Bacteria</taxon>
        <taxon>Pseudomonadati</taxon>
        <taxon>Bacteroidota</taxon>
        <taxon>Cytophagia</taxon>
        <taxon>Cytophagales</taxon>
        <taxon>Spirosomataceae</taxon>
        <taxon>Nibrella</taxon>
    </lineage>
</organism>
<evidence type="ECO:0000259" key="2">
    <source>
        <dbReference type="Pfam" id="PF00534"/>
    </source>
</evidence>
<dbReference type="CDD" id="cd03801">
    <property type="entry name" value="GT4_PimA-like"/>
    <property type="match status" value="1"/>
</dbReference>
<dbReference type="SUPFAM" id="SSF53756">
    <property type="entry name" value="UDP-Glycosyltransferase/glycogen phosphorylase"/>
    <property type="match status" value="1"/>
</dbReference>
<keyword evidence="5" id="KW-1185">Reference proteome</keyword>
<accession>A0ABP8KFP6</accession>
<dbReference type="Pfam" id="PF00534">
    <property type="entry name" value="Glycos_transf_1"/>
    <property type="match status" value="1"/>
</dbReference>
<sequence length="386" mass="42970">MLTILFPIVAFYPSQSGGPANTVYWLTKALVNKGYKPCIVTTDMGIPPGTVPLDRWLQTDAGSVMYTNESAYQFYRGTSNVYLFTPKLFLRALTRLPNADIIHLSSFFHIPGALIGILAGLSGKRVFWSVRGEFDPGALSFSQRKKRMVIGLVKHLGLASRVIFHATSNLEKAYVQDVFGKKVTVITIPNYMEMPALKPRNPATPYLLFIGRMHPIKGLDRLIQALDKSGTFRSSGFTLKIAGSFNAYTNEIKQQISELRLADQVEFLGQIEGEAKQQLYADAFVTLLPSHTENFGNVVIESLAQATPVIASTGTPWQLLAEEKAGCWVRNTPEELAKAIDALVAMPEADYQAMRQRARALVENQFDIAKNIDKWIACYRKADEVR</sequence>
<dbReference type="InterPro" id="IPR001296">
    <property type="entry name" value="Glyco_trans_1"/>
</dbReference>
<protein>
    <submittedName>
        <fullName evidence="4">Uncharacterized protein</fullName>
    </submittedName>
</protein>
<evidence type="ECO:0000313" key="5">
    <source>
        <dbReference type="Proteomes" id="UP001500936"/>
    </source>
</evidence>
<feature type="domain" description="Glycosyltransferase subfamily 4-like N-terminal" evidence="3">
    <location>
        <begin position="17"/>
        <end position="190"/>
    </location>
</feature>
<evidence type="ECO:0000313" key="4">
    <source>
        <dbReference type="EMBL" id="GAA4406059.1"/>
    </source>
</evidence>
<dbReference type="Pfam" id="PF13579">
    <property type="entry name" value="Glyco_trans_4_4"/>
    <property type="match status" value="1"/>
</dbReference>
<name>A0ABP8KFP6_9BACT</name>
<feature type="domain" description="Glycosyl transferase family 1" evidence="2">
    <location>
        <begin position="201"/>
        <end position="359"/>
    </location>
</feature>
<gene>
    <name evidence="4" type="ORF">GCM10023187_25090</name>
</gene>
<reference evidence="5" key="1">
    <citation type="journal article" date="2019" name="Int. J. Syst. Evol. Microbiol.">
        <title>The Global Catalogue of Microorganisms (GCM) 10K type strain sequencing project: providing services to taxonomists for standard genome sequencing and annotation.</title>
        <authorList>
            <consortium name="The Broad Institute Genomics Platform"/>
            <consortium name="The Broad Institute Genome Sequencing Center for Infectious Disease"/>
            <person name="Wu L."/>
            <person name="Ma J."/>
        </authorList>
    </citation>
    <scope>NUCLEOTIDE SEQUENCE [LARGE SCALE GENOMIC DNA]</scope>
    <source>
        <strain evidence="5">JCM 17925</strain>
    </source>
</reference>
<proteinExistence type="predicted"/>
<dbReference type="InterPro" id="IPR028098">
    <property type="entry name" value="Glyco_trans_4-like_N"/>
</dbReference>
<dbReference type="Proteomes" id="UP001500936">
    <property type="component" value="Unassembled WGS sequence"/>
</dbReference>
<dbReference type="RefSeq" id="WP_345267568.1">
    <property type="nucleotide sequence ID" value="NZ_BAABHB010000004.1"/>
</dbReference>
<keyword evidence="1" id="KW-0808">Transferase</keyword>
<dbReference type="PANTHER" id="PTHR46401:SF2">
    <property type="entry name" value="GLYCOSYLTRANSFERASE WBBK-RELATED"/>
    <property type="match status" value="1"/>
</dbReference>
<evidence type="ECO:0000259" key="3">
    <source>
        <dbReference type="Pfam" id="PF13579"/>
    </source>
</evidence>
<evidence type="ECO:0000256" key="1">
    <source>
        <dbReference type="ARBA" id="ARBA00022679"/>
    </source>
</evidence>